<protein>
    <submittedName>
        <fullName evidence="1">Uncharacterized protein</fullName>
    </submittedName>
</protein>
<dbReference type="EMBL" id="CAXHTB010000022">
    <property type="protein sequence ID" value="CAL0330010.1"/>
    <property type="molecule type" value="Genomic_DNA"/>
</dbReference>
<keyword evidence="2" id="KW-1185">Reference proteome</keyword>
<accession>A0AAV1YAN5</accession>
<gene>
    <name evidence="1" type="ORF">LLUT_LOCUS31070</name>
</gene>
<evidence type="ECO:0000313" key="2">
    <source>
        <dbReference type="Proteomes" id="UP001497480"/>
    </source>
</evidence>
<reference evidence="1 2" key="1">
    <citation type="submission" date="2024-03" db="EMBL/GenBank/DDBJ databases">
        <authorList>
            <person name="Martinez-Hernandez J."/>
        </authorList>
    </citation>
    <scope>NUCLEOTIDE SEQUENCE [LARGE SCALE GENOMIC DNA]</scope>
</reference>
<name>A0AAV1YAN5_LUPLU</name>
<evidence type="ECO:0000313" key="1">
    <source>
        <dbReference type="EMBL" id="CAL0330010.1"/>
    </source>
</evidence>
<organism evidence="1 2">
    <name type="scientific">Lupinus luteus</name>
    <name type="common">European yellow lupine</name>
    <dbReference type="NCBI Taxonomy" id="3873"/>
    <lineage>
        <taxon>Eukaryota</taxon>
        <taxon>Viridiplantae</taxon>
        <taxon>Streptophyta</taxon>
        <taxon>Embryophyta</taxon>
        <taxon>Tracheophyta</taxon>
        <taxon>Spermatophyta</taxon>
        <taxon>Magnoliopsida</taxon>
        <taxon>eudicotyledons</taxon>
        <taxon>Gunneridae</taxon>
        <taxon>Pentapetalae</taxon>
        <taxon>rosids</taxon>
        <taxon>fabids</taxon>
        <taxon>Fabales</taxon>
        <taxon>Fabaceae</taxon>
        <taxon>Papilionoideae</taxon>
        <taxon>50 kb inversion clade</taxon>
        <taxon>genistoids sensu lato</taxon>
        <taxon>core genistoids</taxon>
        <taxon>Genisteae</taxon>
        <taxon>Lupinus</taxon>
    </lineage>
</organism>
<proteinExistence type="predicted"/>
<dbReference type="AlphaFoldDB" id="A0AAV1YAN5"/>
<dbReference type="Proteomes" id="UP001497480">
    <property type="component" value="Unassembled WGS sequence"/>
</dbReference>
<comment type="caution">
    <text evidence="1">The sequence shown here is derived from an EMBL/GenBank/DDBJ whole genome shotgun (WGS) entry which is preliminary data.</text>
</comment>
<sequence>MDNEYDHIHLITESEMEAAQQLVELSDEENNSNNNINARFMKRARRRTWDNDEEEEGVKQRVSNDDIVMAKIQEIFGNDFEVFRPKRQRRYRMGFFTGLGQAQTRLGPTQLGSGSG</sequence>